<dbReference type="InterPro" id="IPR051159">
    <property type="entry name" value="Hexapeptide_acetyltransf"/>
</dbReference>
<name>A0A1K2I9K5_9LACO</name>
<reference evidence="4" key="1">
    <citation type="submission" date="2016-11" db="EMBL/GenBank/DDBJ databases">
        <authorList>
            <person name="Jaros S."/>
            <person name="Januszkiewicz K."/>
            <person name="Wedrychowicz H."/>
        </authorList>
    </citation>
    <scope>NUCLEOTIDE SEQUENCE</scope>
    <source>
        <strain evidence="4">ACA-DC 565</strain>
    </source>
</reference>
<keyword evidence="4" id="KW-0012">Acyltransferase</keyword>
<dbReference type="PANTHER" id="PTHR23416:SF23">
    <property type="entry name" value="ACETYLTRANSFERASE C18B11.09C-RELATED"/>
    <property type="match status" value="1"/>
</dbReference>
<comment type="similarity">
    <text evidence="1">Belongs to the transferase hexapeptide repeat family.</text>
</comment>
<evidence type="ECO:0000256" key="3">
    <source>
        <dbReference type="ARBA" id="ARBA00022737"/>
    </source>
</evidence>
<organism evidence="4">
    <name type="scientific">Loigolactobacillus rennini</name>
    <dbReference type="NCBI Taxonomy" id="238013"/>
    <lineage>
        <taxon>Bacteria</taxon>
        <taxon>Bacillati</taxon>
        <taxon>Bacillota</taxon>
        <taxon>Bacilli</taxon>
        <taxon>Lactobacillales</taxon>
        <taxon>Lactobacillaceae</taxon>
        <taxon>Loigolactobacillus</taxon>
    </lineage>
</organism>
<dbReference type="AlphaFoldDB" id="A0A1K2I9K5"/>
<dbReference type="Pfam" id="PF00132">
    <property type="entry name" value="Hexapep"/>
    <property type="match status" value="1"/>
</dbReference>
<keyword evidence="2 4" id="KW-0808">Transferase</keyword>
<accession>A0A1K2I9K5</accession>
<evidence type="ECO:0000256" key="1">
    <source>
        <dbReference type="ARBA" id="ARBA00007274"/>
    </source>
</evidence>
<protein>
    <submittedName>
        <fullName evidence="4">Maltose O-acetyltransferase</fullName>
        <ecNumber evidence="4">2.3.1.79</ecNumber>
    </submittedName>
</protein>
<dbReference type="EMBL" id="LT634362">
    <property type="protein sequence ID" value="SFZ88998.1"/>
    <property type="molecule type" value="Genomic_DNA"/>
</dbReference>
<dbReference type="PANTHER" id="PTHR23416">
    <property type="entry name" value="SIALIC ACID SYNTHASE-RELATED"/>
    <property type="match status" value="1"/>
</dbReference>
<evidence type="ECO:0000313" key="4">
    <source>
        <dbReference type="EMBL" id="SFZ88998.1"/>
    </source>
</evidence>
<dbReference type="InterPro" id="IPR011004">
    <property type="entry name" value="Trimer_LpxA-like_sf"/>
</dbReference>
<evidence type="ECO:0000256" key="2">
    <source>
        <dbReference type="ARBA" id="ARBA00022679"/>
    </source>
</evidence>
<proteinExistence type="inferred from homology"/>
<gene>
    <name evidence="4" type="ORF">LREN565_2111</name>
</gene>
<dbReference type="SUPFAM" id="SSF51161">
    <property type="entry name" value="Trimeric LpxA-like enzymes"/>
    <property type="match status" value="1"/>
</dbReference>
<dbReference type="Gene3D" id="2.160.10.10">
    <property type="entry name" value="Hexapeptide repeat proteins"/>
    <property type="match status" value="1"/>
</dbReference>
<dbReference type="GO" id="GO:0008925">
    <property type="term" value="F:maltose O-acetyltransferase activity"/>
    <property type="evidence" value="ECO:0007669"/>
    <property type="project" value="UniProtKB-EC"/>
</dbReference>
<keyword evidence="3" id="KW-0677">Repeat</keyword>
<dbReference type="InterPro" id="IPR018357">
    <property type="entry name" value="Hexapep_transf_CS"/>
</dbReference>
<sequence>MTTAILKQALAGETLQFTDPRFAEITKISQQNSRIRFDLNGHDHTPTEVIQLITQMTKQPVSATNSINPPFYSDFGRHIFMGENIFINQQCFFVDLGGIYIADHVLIGPRVTILTVNHQEQPALRRNVVCKAVHIQQGAWLGANVTILPGVTVGANAIVGAGALVTKDVPANTIVGGVPAKPIRQIKTS</sequence>
<dbReference type="EC" id="2.3.1.79" evidence="4"/>
<dbReference type="PROSITE" id="PS00101">
    <property type="entry name" value="HEXAPEP_TRANSFERASES"/>
    <property type="match status" value="1"/>
</dbReference>
<dbReference type="InterPro" id="IPR001451">
    <property type="entry name" value="Hexapep"/>
</dbReference>